<evidence type="ECO:0008006" key="2">
    <source>
        <dbReference type="Google" id="ProtNLM"/>
    </source>
</evidence>
<dbReference type="EnsemblMetazoa" id="Aqu2.1.24392_001">
    <property type="protein sequence ID" value="Aqu2.1.24392_001"/>
    <property type="gene ID" value="Aqu2.1.24392"/>
</dbReference>
<name>A0A1X7U8W6_AMPQE</name>
<dbReference type="AlphaFoldDB" id="A0A1X7U8W6"/>
<accession>A0A1X7U8W6</accession>
<sequence length="78" mass="8178">MVVGQDVMDVTGTDQLCAGQPGGCEAGVHAVRAMFQSLDCEAVLLVDASNAFNSLNRRTALLNILQLCPSIATILINC</sequence>
<dbReference type="InParanoid" id="A0A1X7U8W6"/>
<protein>
    <recommendedName>
        <fullName evidence="2">Reverse transcriptase domain-containing protein</fullName>
    </recommendedName>
</protein>
<reference evidence="1" key="1">
    <citation type="submission" date="2017-05" db="UniProtKB">
        <authorList>
            <consortium name="EnsemblMetazoa"/>
        </authorList>
    </citation>
    <scope>IDENTIFICATION</scope>
</reference>
<evidence type="ECO:0000313" key="1">
    <source>
        <dbReference type="EnsemblMetazoa" id="Aqu2.1.24392_001"/>
    </source>
</evidence>
<proteinExistence type="predicted"/>
<organism evidence="1">
    <name type="scientific">Amphimedon queenslandica</name>
    <name type="common">Sponge</name>
    <dbReference type="NCBI Taxonomy" id="400682"/>
    <lineage>
        <taxon>Eukaryota</taxon>
        <taxon>Metazoa</taxon>
        <taxon>Porifera</taxon>
        <taxon>Demospongiae</taxon>
        <taxon>Heteroscleromorpha</taxon>
        <taxon>Haplosclerida</taxon>
        <taxon>Niphatidae</taxon>
        <taxon>Amphimedon</taxon>
    </lineage>
</organism>